<dbReference type="AlphaFoldDB" id="L8GV97"/>
<sequence length="391" mass="43155">MSTLQCIYADASHRENAQLDQELAECKAHNAFLRAKREELSTTRSKLEVEKRQLQQTINASRAAFKRTYAYSLSLKLYLSRLKCNRVLRMHAVYAEGKVIVSAMGNAAATQKELEHIAQEISTIKDRCARIDRTLRARKEAEQLRENLGAQLDHLLLESEGLRAAQGGEEAQISELESQTEAQLRKLVASEKISGDLAGSWAIQKDHLEAQERNLKQRIAQTETRLDAMDRWQPAPASVRDEPVSVMQLMNQLAQPVAAVASPKTTTLNSISRPTSVQSPKALSSPVPARAAIPWSARISQATLAAMPPPKSRPAASTPATPPKAVPAPPSASPSSAPRVPSAAQQLKRPAPFQRRTFSRIFLDEELALYSPAKNDDELSKEDEDLLAPHW</sequence>
<feature type="compositionally biased region" description="Polar residues" evidence="2">
    <location>
        <begin position="263"/>
        <end position="282"/>
    </location>
</feature>
<evidence type="ECO:0000256" key="1">
    <source>
        <dbReference type="SAM" id="Coils"/>
    </source>
</evidence>
<evidence type="ECO:0000313" key="4">
    <source>
        <dbReference type="Proteomes" id="UP000011083"/>
    </source>
</evidence>
<feature type="region of interest" description="Disordered" evidence="2">
    <location>
        <begin position="372"/>
        <end position="391"/>
    </location>
</feature>
<organism evidence="3 4">
    <name type="scientific">Acanthamoeba castellanii (strain ATCC 30010 / Neff)</name>
    <dbReference type="NCBI Taxonomy" id="1257118"/>
    <lineage>
        <taxon>Eukaryota</taxon>
        <taxon>Amoebozoa</taxon>
        <taxon>Discosea</taxon>
        <taxon>Longamoebia</taxon>
        <taxon>Centramoebida</taxon>
        <taxon>Acanthamoebidae</taxon>
        <taxon>Acanthamoeba</taxon>
    </lineage>
</organism>
<dbReference type="KEGG" id="acan:ACA1_042220"/>
<keyword evidence="1" id="KW-0175">Coiled coil</keyword>
<feature type="region of interest" description="Disordered" evidence="2">
    <location>
        <begin position="261"/>
        <end position="288"/>
    </location>
</feature>
<proteinExistence type="predicted"/>
<feature type="compositionally biased region" description="Low complexity" evidence="2">
    <location>
        <begin position="333"/>
        <end position="344"/>
    </location>
</feature>
<feature type="region of interest" description="Disordered" evidence="2">
    <location>
        <begin position="305"/>
        <end position="355"/>
    </location>
</feature>
<keyword evidence="4" id="KW-1185">Reference proteome</keyword>
<dbReference type="RefSeq" id="XP_004338885.1">
    <property type="nucleotide sequence ID" value="XM_004338837.1"/>
</dbReference>
<feature type="compositionally biased region" description="Acidic residues" evidence="2">
    <location>
        <begin position="379"/>
        <end position="391"/>
    </location>
</feature>
<accession>L8GV97</accession>
<gene>
    <name evidence="3" type="ORF">ACA1_042220</name>
</gene>
<feature type="coiled-coil region" evidence="1">
    <location>
        <begin position="107"/>
        <end position="158"/>
    </location>
</feature>
<dbReference type="VEuPathDB" id="AmoebaDB:ACA1_042220"/>
<feature type="coiled-coil region" evidence="1">
    <location>
        <begin position="16"/>
        <end position="64"/>
    </location>
</feature>
<dbReference type="GeneID" id="14917588"/>
<evidence type="ECO:0000256" key="2">
    <source>
        <dbReference type="SAM" id="MobiDB-lite"/>
    </source>
</evidence>
<evidence type="ECO:0000313" key="3">
    <source>
        <dbReference type="EMBL" id="ELR16872.1"/>
    </source>
</evidence>
<feature type="compositionally biased region" description="Pro residues" evidence="2">
    <location>
        <begin position="320"/>
        <end position="332"/>
    </location>
</feature>
<dbReference type="EMBL" id="KB007981">
    <property type="protein sequence ID" value="ELR16872.1"/>
    <property type="molecule type" value="Genomic_DNA"/>
</dbReference>
<name>L8GV97_ACACF</name>
<dbReference type="Proteomes" id="UP000011083">
    <property type="component" value="Unassembled WGS sequence"/>
</dbReference>
<protein>
    <submittedName>
        <fullName evidence="3">Uncharacterized protein</fullName>
    </submittedName>
</protein>
<reference evidence="3 4" key="1">
    <citation type="journal article" date="2013" name="Genome Biol.">
        <title>Genome of Acanthamoeba castellanii highlights extensive lateral gene transfer and early evolution of tyrosine kinase signaling.</title>
        <authorList>
            <person name="Clarke M."/>
            <person name="Lohan A.J."/>
            <person name="Liu B."/>
            <person name="Lagkouvardos I."/>
            <person name="Roy S."/>
            <person name="Zafar N."/>
            <person name="Bertelli C."/>
            <person name="Schilde C."/>
            <person name="Kianianmomeni A."/>
            <person name="Burglin T.R."/>
            <person name="Frech C."/>
            <person name="Turcotte B."/>
            <person name="Kopec K.O."/>
            <person name="Synnott J.M."/>
            <person name="Choo C."/>
            <person name="Paponov I."/>
            <person name="Finkler A."/>
            <person name="Soon Heng Tan C."/>
            <person name="Hutchins A.P."/>
            <person name="Weinmeier T."/>
            <person name="Rattei T."/>
            <person name="Chu J.S."/>
            <person name="Gimenez G."/>
            <person name="Irimia M."/>
            <person name="Rigden D.J."/>
            <person name="Fitzpatrick D.A."/>
            <person name="Lorenzo-Morales J."/>
            <person name="Bateman A."/>
            <person name="Chiu C.H."/>
            <person name="Tang P."/>
            <person name="Hegemann P."/>
            <person name="Fromm H."/>
            <person name="Raoult D."/>
            <person name="Greub G."/>
            <person name="Miranda-Saavedra D."/>
            <person name="Chen N."/>
            <person name="Nash P."/>
            <person name="Ginger M.L."/>
            <person name="Horn M."/>
            <person name="Schaap P."/>
            <person name="Caler L."/>
            <person name="Loftus B."/>
        </authorList>
    </citation>
    <scope>NUCLEOTIDE SEQUENCE [LARGE SCALE GENOMIC DNA]</scope>
    <source>
        <strain evidence="3 4">Neff</strain>
    </source>
</reference>